<dbReference type="Gene3D" id="3.90.830.10">
    <property type="entry name" value="Syntaxin Binding Protein 1, Chain A, domain 2"/>
    <property type="match status" value="1"/>
</dbReference>
<dbReference type="EMBL" id="LN483142">
    <property type="protein sequence ID" value="CED82751.1"/>
    <property type="molecule type" value="Genomic_DNA"/>
</dbReference>
<feature type="region of interest" description="Disordered" evidence="2">
    <location>
        <begin position="594"/>
        <end position="678"/>
    </location>
</feature>
<proteinExistence type="inferred from homology"/>
<dbReference type="InterPro" id="IPR027482">
    <property type="entry name" value="Sec1-like_dom2"/>
</dbReference>
<evidence type="ECO:0000256" key="1">
    <source>
        <dbReference type="ARBA" id="ARBA00009884"/>
    </source>
</evidence>
<evidence type="ECO:0000256" key="2">
    <source>
        <dbReference type="SAM" id="MobiDB-lite"/>
    </source>
</evidence>
<dbReference type="InterPro" id="IPR043127">
    <property type="entry name" value="Sec-1-like_dom3a"/>
</dbReference>
<dbReference type="InterPro" id="IPR036045">
    <property type="entry name" value="Sec1-like_sf"/>
</dbReference>
<evidence type="ECO:0000313" key="3">
    <source>
        <dbReference type="EMBL" id="CED82751.1"/>
    </source>
</evidence>
<feature type="compositionally biased region" description="Low complexity" evidence="2">
    <location>
        <begin position="600"/>
        <end position="678"/>
    </location>
</feature>
<dbReference type="InterPro" id="IPR001619">
    <property type="entry name" value="Sec1-like"/>
</dbReference>
<dbReference type="Gene3D" id="3.40.50.1910">
    <property type="match status" value="1"/>
</dbReference>
<dbReference type="SUPFAM" id="SSF56815">
    <property type="entry name" value="Sec1/munc18-like (SM) proteins"/>
    <property type="match status" value="1"/>
</dbReference>
<dbReference type="Gene3D" id="1.25.40.60">
    <property type="match status" value="1"/>
</dbReference>
<dbReference type="AlphaFoldDB" id="A0A0F7SMW3"/>
<dbReference type="Pfam" id="PF00995">
    <property type="entry name" value="Sec1"/>
    <property type="match status" value="1"/>
</dbReference>
<accession>A0A0F7SMW3</accession>
<sequence>MDTLKAIQTYLDRMLTEVSGMKVLLLDAHTTPILSLVATQSSLLSHEVYLTDRIDNPKRDRMPHLKCIMFISPDPETLEWAKEELAQPRYGNYWLYFSNVLTKSSIELLAQADEFEVVKEVQEYFADYLSILPNLFTLSAPPLSSSPHSSLPPVPLYSSTPHIFNPPMLDIHLQGLLSLLLSLKKKPVIRWERMSGVAKKLAEEVGSAITDQSGGVYGDLFGFKGTSGPAPVLIMLDRRNDPVTPLLSQWTYQAMVHELVGIVNGRVRLEDETRPELKEVILSPSQDPFFSTHLFSNFGDLGASLATYVSEFQKRSTVASNPGSIETVADMKRFVEEYPEFRKLGGNVSKHVALVGELSRIVERDGLLGISELEQSLASNESHTADLKNVLNLLSTPSIPSGNKLRLAILYALRYQRFSANAIPHVVDTLINNGLNPDRARLVYAMLNFAGADQRQDDLFMNENLFSRGKSLVKGLQGVENVYTQHKPHLLQTVDLLLKGRLKETSYPYLEVEESGISASVARTQRPQDIILFMVGGTTYEEARAVALLNQQLQASANATSGNPSSAPRILLGGTCVHNSKSFLDMVEESATRFPPSFYSPPSTMTSVPTPLGLGLPQLSHLLPSSSNGSSPSLPQNSTGNNLNTSSLNPTLPTTTTTTNASTPTVTSSAPSTNTSSTFLAGAPAINLRLGKYEVGTAGVYRTSGGSSSSSGGLQIDGNRVKEGLTNGLAGARDLGGSILGRVRQEVEARRGGAT</sequence>
<dbReference type="GO" id="GO:0016192">
    <property type="term" value="P:vesicle-mediated transport"/>
    <property type="evidence" value="ECO:0007669"/>
    <property type="project" value="InterPro"/>
</dbReference>
<name>A0A0F7SMW3_PHARH</name>
<organism evidence="3">
    <name type="scientific">Phaffia rhodozyma</name>
    <name type="common">Yeast</name>
    <name type="synonym">Xanthophyllomyces dendrorhous</name>
    <dbReference type="NCBI Taxonomy" id="264483"/>
    <lineage>
        <taxon>Eukaryota</taxon>
        <taxon>Fungi</taxon>
        <taxon>Dikarya</taxon>
        <taxon>Basidiomycota</taxon>
        <taxon>Agaricomycotina</taxon>
        <taxon>Tremellomycetes</taxon>
        <taxon>Cystofilobasidiales</taxon>
        <taxon>Mrakiaceae</taxon>
        <taxon>Phaffia</taxon>
    </lineage>
</organism>
<dbReference type="PANTHER" id="PTHR11679">
    <property type="entry name" value="VESICLE PROTEIN SORTING-ASSOCIATED"/>
    <property type="match status" value="1"/>
</dbReference>
<reference evidence="3" key="1">
    <citation type="submission" date="2014-08" db="EMBL/GenBank/DDBJ databases">
        <authorList>
            <person name="Sharma Rahul"/>
            <person name="Thines Marco"/>
        </authorList>
    </citation>
    <scope>NUCLEOTIDE SEQUENCE</scope>
</reference>
<dbReference type="Gene3D" id="3.40.50.2060">
    <property type="match status" value="1"/>
</dbReference>
<dbReference type="InterPro" id="IPR043154">
    <property type="entry name" value="Sec-1-like_dom1"/>
</dbReference>
<comment type="similarity">
    <text evidence="1">Belongs to the STXBP/unc-18/SEC1 family.</text>
</comment>
<protein>
    <submittedName>
        <fullName evidence="3">Vacuolar protein sorting-associated protein 45</fullName>
    </submittedName>
</protein>